<keyword evidence="12 16" id="KW-0472">Membrane</keyword>
<evidence type="ECO:0000256" key="13">
    <source>
        <dbReference type="ARBA" id="ARBA00024209"/>
    </source>
</evidence>
<comment type="pathway">
    <text evidence="3">Protein modification; protein ubiquitination.</text>
</comment>
<gene>
    <name evidence="18" type="ORF">F3Y22_tig00110485pilonHSYRG00042</name>
</gene>
<feature type="transmembrane region" description="Helical" evidence="16">
    <location>
        <begin position="94"/>
        <end position="115"/>
    </location>
</feature>
<name>A0A6A3AH51_HIBSY</name>
<evidence type="ECO:0000313" key="19">
    <source>
        <dbReference type="Proteomes" id="UP000436088"/>
    </source>
</evidence>
<evidence type="ECO:0000259" key="17">
    <source>
        <dbReference type="PROSITE" id="PS50089"/>
    </source>
</evidence>
<evidence type="ECO:0000256" key="8">
    <source>
        <dbReference type="ARBA" id="ARBA00022771"/>
    </source>
</evidence>
<dbReference type="InterPro" id="IPR013083">
    <property type="entry name" value="Znf_RING/FYVE/PHD"/>
</dbReference>
<dbReference type="SMART" id="SM01197">
    <property type="entry name" value="FANCL_C"/>
    <property type="match status" value="1"/>
</dbReference>
<evidence type="ECO:0000256" key="11">
    <source>
        <dbReference type="ARBA" id="ARBA00022989"/>
    </source>
</evidence>
<dbReference type="FunFam" id="3.30.40.10:FF:000233">
    <property type="entry name" value="RING-H2 finger protein ATL54"/>
    <property type="match status" value="1"/>
</dbReference>
<dbReference type="PANTHER" id="PTHR46913">
    <property type="entry name" value="RING-H2 FINGER PROTEIN ATL16"/>
    <property type="match status" value="1"/>
</dbReference>
<dbReference type="SUPFAM" id="SSF57850">
    <property type="entry name" value="RING/U-box"/>
    <property type="match status" value="1"/>
</dbReference>
<dbReference type="Gene3D" id="3.30.40.10">
    <property type="entry name" value="Zinc/RING finger domain, C3HC4 (zinc finger)"/>
    <property type="match status" value="1"/>
</dbReference>
<keyword evidence="9" id="KW-0833">Ubl conjugation pathway</keyword>
<keyword evidence="5" id="KW-0808">Transferase</keyword>
<evidence type="ECO:0000256" key="7">
    <source>
        <dbReference type="ARBA" id="ARBA00022723"/>
    </source>
</evidence>
<reference evidence="18" key="1">
    <citation type="submission" date="2019-09" db="EMBL/GenBank/DDBJ databases">
        <title>Draft genome information of white flower Hibiscus syriacus.</title>
        <authorList>
            <person name="Kim Y.-M."/>
        </authorList>
    </citation>
    <scope>NUCLEOTIDE SEQUENCE [LARGE SCALE GENOMIC DNA]</scope>
    <source>
        <strain evidence="18">YM2019G1</strain>
    </source>
</reference>
<evidence type="ECO:0000256" key="10">
    <source>
        <dbReference type="ARBA" id="ARBA00022833"/>
    </source>
</evidence>
<evidence type="ECO:0000256" key="4">
    <source>
        <dbReference type="ARBA" id="ARBA00012483"/>
    </source>
</evidence>
<keyword evidence="11 16" id="KW-1133">Transmembrane helix</keyword>
<keyword evidence="19" id="KW-1185">Reference proteome</keyword>
<evidence type="ECO:0000256" key="3">
    <source>
        <dbReference type="ARBA" id="ARBA00004906"/>
    </source>
</evidence>
<dbReference type="Proteomes" id="UP000436088">
    <property type="component" value="Unassembled WGS sequence"/>
</dbReference>
<keyword evidence="8 14" id="KW-0863">Zinc-finger</keyword>
<dbReference type="AlphaFoldDB" id="A0A6A3AH51"/>
<accession>A0A6A3AH51</accession>
<sequence length="383" mass="42795">MNSIERSCGRWFRRRHDISRGILEASLRGRGPQEVFIGADLVVFEGSSREICTSSSSSATSKCFRLCSQHCDHGNDVVFPPPTTSHHSKFPTKYLISTLTIVSFSFLILCLYVYIIRRHRRRSGGVTGRSDLERETTETHDVFLDEDHGPVLDHHIWYINTVGLQPSIIDSIAVFKYKKDDGVIEGTECSVCLTEFEEEERLRLLPKCSHAFHIPCIDTWLRSHTNCPMCRAPLVSANNGPSSSSIVTEVSEETLVPIPEDDEESEGGSGTSHEDESAAVENEGNSGVVQLEPIRRSVSLDSMAASRISEFIAGGSNSYNESKESSLRIVPKRVTGNHQSLLRLMSIGRSLQIRPIFMKRSFSCNGKFSLPINRNRNPAMRSF</sequence>
<keyword evidence="7" id="KW-0479">Metal-binding</keyword>
<feature type="domain" description="RING-type" evidence="17">
    <location>
        <begin position="189"/>
        <end position="231"/>
    </location>
</feature>
<proteinExistence type="inferred from homology"/>
<dbReference type="EC" id="2.3.2.27" evidence="4"/>
<evidence type="ECO:0000256" key="1">
    <source>
        <dbReference type="ARBA" id="ARBA00000900"/>
    </source>
</evidence>
<dbReference type="UniPathway" id="UPA00143"/>
<evidence type="ECO:0000313" key="18">
    <source>
        <dbReference type="EMBL" id="KAE8702199.1"/>
    </source>
</evidence>
<keyword evidence="10" id="KW-0862">Zinc</keyword>
<evidence type="ECO:0000256" key="2">
    <source>
        <dbReference type="ARBA" id="ARBA00004167"/>
    </source>
</evidence>
<dbReference type="EMBL" id="VEPZ02001009">
    <property type="protein sequence ID" value="KAE8702199.1"/>
    <property type="molecule type" value="Genomic_DNA"/>
</dbReference>
<dbReference type="SMART" id="SM00184">
    <property type="entry name" value="RING"/>
    <property type="match status" value="1"/>
</dbReference>
<evidence type="ECO:0000256" key="5">
    <source>
        <dbReference type="ARBA" id="ARBA00022679"/>
    </source>
</evidence>
<evidence type="ECO:0000256" key="9">
    <source>
        <dbReference type="ARBA" id="ARBA00022786"/>
    </source>
</evidence>
<comment type="similarity">
    <text evidence="13">Belongs to the RING-type zinc finger family. ATL subfamily.</text>
</comment>
<dbReference type="PROSITE" id="PS50089">
    <property type="entry name" value="ZF_RING_2"/>
    <property type="match status" value="1"/>
</dbReference>
<dbReference type="GO" id="GO:0008270">
    <property type="term" value="F:zinc ion binding"/>
    <property type="evidence" value="ECO:0007669"/>
    <property type="project" value="UniProtKB-KW"/>
</dbReference>
<dbReference type="InterPro" id="IPR044600">
    <property type="entry name" value="ATL1/ATL16-like"/>
</dbReference>
<dbReference type="GO" id="GO:0016567">
    <property type="term" value="P:protein ubiquitination"/>
    <property type="evidence" value="ECO:0007669"/>
    <property type="project" value="UniProtKB-UniPathway"/>
</dbReference>
<keyword evidence="6 16" id="KW-0812">Transmembrane</keyword>
<evidence type="ECO:0000256" key="14">
    <source>
        <dbReference type="PROSITE-ProRule" id="PRU00175"/>
    </source>
</evidence>
<dbReference type="InterPro" id="IPR001841">
    <property type="entry name" value="Znf_RING"/>
</dbReference>
<evidence type="ECO:0000256" key="12">
    <source>
        <dbReference type="ARBA" id="ARBA00023136"/>
    </source>
</evidence>
<comment type="catalytic activity">
    <reaction evidence="1">
        <text>S-ubiquitinyl-[E2 ubiquitin-conjugating enzyme]-L-cysteine + [acceptor protein]-L-lysine = [E2 ubiquitin-conjugating enzyme]-L-cysteine + N(6)-ubiquitinyl-[acceptor protein]-L-lysine.</text>
        <dbReference type="EC" id="2.3.2.27"/>
    </reaction>
</comment>
<evidence type="ECO:0000256" key="6">
    <source>
        <dbReference type="ARBA" id="ARBA00022692"/>
    </source>
</evidence>
<comment type="subcellular location">
    <subcellularLocation>
        <location evidence="2">Membrane</location>
        <topology evidence="2">Single-pass membrane protein</topology>
    </subcellularLocation>
</comment>
<feature type="region of interest" description="Disordered" evidence="15">
    <location>
        <begin position="259"/>
        <end position="286"/>
    </location>
</feature>
<dbReference type="GO" id="GO:0016020">
    <property type="term" value="C:membrane"/>
    <property type="evidence" value="ECO:0007669"/>
    <property type="project" value="UniProtKB-SubCell"/>
</dbReference>
<organism evidence="18 19">
    <name type="scientific">Hibiscus syriacus</name>
    <name type="common">Rose of Sharon</name>
    <dbReference type="NCBI Taxonomy" id="106335"/>
    <lineage>
        <taxon>Eukaryota</taxon>
        <taxon>Viridiplantae</taxon>
        <taxon>Streptophyta</taxon>
        <taxon>Embryophyta</taxon>
        <taxon>Tracheophyta</taxon>
        <taxon>Spermatophyta</taxon>
        <taxon>Magnoliopsida</taxon>
        <taxon>eudicotyledons</taxon>
        <taxon>Gunneridae</taxon>
        <taxon>Pentapetalae</taxon>
        <taxon>rosids</taxon>
        <taxon>malvids</taxon>
        <taxon>Malvales</taxon>
        <taxon>Malvaceae</taxon>
        <taxon>Malvoideae</taxon>
        <taxon>Hibiscus</taxon>
    </lineage>
</organism>
<comment type="caution">
    <text evidence="18">The sequence shown here is derived from an EMBL/GenBank/DDBJ whole genome shotgun (WGS) entry which is preliminary data.</text>
</comment>
<evidence type="ECO:0000256" key="16">
    <source>
        <dbReference type="SAM" id="Phobius"/>
    </source>
</evidence>
<dbReference type="GO" id="GO:0061630">
    <property type="term" value="F:ubiquitin protein ligase activity"/>
    <property type="evidence" value="ECO:0007669"/>
    <property type="project" value="UniProtKB-EC"/>
</dbReference>
<protein>
    <recommendedName>
        <fullName evidence="4">RING-type E3 ubiquitin transferase</fullName>
        <ecNumber evidence="4">2.3.2.27</ecNumber>
    </recommendedName>
</protein>
<dbReference type="Pfam" id="PF13639">
    <property type="entry name" value="zf-RING_2"/>
    <property type="match status" value="1"/>
</dbReference>
<evidence type="ECO:0000256" key="15">
    <source>
        <dbReference type="SAM" id="MobiDB-lite"/>
    </source>
</evidence>
<dbReference type="PANTHER" id="PTHR46913:SF19">
    <property type="entry name" value="RING-TYPE E3 UBIQUITIN TRANSFERASE"/>
    <property type="match status" value="1"/>
</dbReference>